<feature type="compositionally biased region" description="Pro residues" evidence="1">
    <location>
        <begin position="14"/>
        <end position="24"/>
    </location>
</feature>
<name>A0A0C2D9G2_9BACT</name>
<dbReference type="EMBL" id="JMCC02000014">
    <property type="protein sequence ID" value="KIG18225.1"/>
    <property type="molecule type" value="Genomic_DNA"/>
</dbReference>
<proteinExistence type="predicted"/>
<accession>A0A0C2D9G2</accession>
<evidence type="ECO:0000313" key="3">
    <source>
        <dbReference type="Proteomes" id="UP000031599"/>
    </source>
</evidence>
<sequence length="266" mass="28500">MSEDTQPSDAETPTPDPDPDPAPIVDPGANPPRDDTSESDPAPKQEDLSNLLGSDEPEDSSPRVRVSASPTTNRVDRSERLRNYYARTYRPAHNPQRLYFAARAAYALSGTSTGIGGGRMGSANVELGQTWNFIGYGIGAAVYGGELTFGENGVEKFAGMLVGGGPSLGLGRLGLFGRGYIDARLGYNFFYAPVSSTRVGMIDPPDAAPHGPKLQLDAGLLFHDSESRRFRHGIGVNLGWQLLVHSFAGEYPVLNTFNVGLGYFFG</sequence>
<comment type="caution">
    <text evidence="2">The sequence shown here is derived from an EMBL/GenBank/DDBJ whole genome shotgun (WGS) entry which is preliminary data.</text>
</comment>
<protein>
    <recommendedName>
        <fullName evidence="4">Outer membrane protein beta-barrel domain-containing protein</fullName>
    </recommendedName>
</protein>
<dbReference type="RefSeq" id="WP_052547299.1">
    <property type="nucleotide sequence ID" value="NZ_JMCC02000014.1"/>
</dbReference>
<evidence type="ECO:0000313" key="2">
    <source>
        <dbReference type="EMBL" id="KIG18225.1"/>
    </source>
</evidence>
<organism evidence="2 3">
    <name type="scientific">Enhygromyxa salina</name>
    <dbReference type="NCBI Taxonomy" id="215803"/>
    <lineage>
        <taxon>Bacteria</taxon>
        <taxon>Pseudomonadati</taxon>
        <taxon>Myxococcota</taxon>
        <taxon>Polyangia</taxon>
        <taxon>Nannocystales</taxon>
        <taxon>Nannocystaceae</taxon>
        <taxon>Enhygromyxa</taxon>
    </lineage>
</organism>
<evidence type="ECO:0008006" key="4">
    <source>
        <dbReference type="Google" id="ProtNLM"/>
    </source>
</evidence>
<evidence type="ECO:0000256" key="1">
    <source>
        <dbReference type="SAM" id="MobiDB-lite"/>
    </source>
</evidence>
<feature type="region of interest" description="Disordered" evidence="1">
    <location>
        <begin position="1"/>
        <end position="79"/>
    </location>
</feature>
<gene>
    <name evidence="2" type="ORF">DB30_01729</name>
</gene>
<dbReference type="Proteomes" id="UP000031599">
    <property type="component" value="Unassembled WGS sequence"/>
</dbReference>
<reference evidence="2 3" key="1">
    <citation type="submission" date="2014-12" db="EMBL/GenBank/DDBJ databases">
        <title>Genome assembly of Enhygromyxa salina DSM 15201.</title>
        <authorList>
            <person name="Sharma G."/>
            <person name="Subramanian S."/>
        </authorList>
    </citation>
    <scope>NUCLEOTIDE SEQUENCE [LARGE SCALE GENOMIC DNA]</scope>
    <source>
        <strain evidence="2 3">DSM 15201</strain>
    </source>
</reference>
<dbReference type="AlphaFoldDB" id="A0A0C2D9G2"/>
<feature type="compositionally biased region" description="Basic and acidic residues" evidence="1">
    <location>
        <begin position="32"/>
        <end position="47"/>
    </location>
</feature>